<dbReference type="InterPro" id="IPR011333">
    <property type="entry name" value="SKP1/BTB/POZ_sf"/>
</dbReference>
<keyword evidence="1" id="KW-1185">Reference proteome</keyword>
<organism evidence="1 2">
    <name type="scientific">Panagrolaimus davidi</name>
    <dbReference type="NCBI Taxonomy" id="227884"/>
    <lineage>
        <taxon>Eukaryota</taxon>
        <taxon>Metazoa</taxon>
        <taxon>Ecdysozoa</taxon>
        <taxon>Nematoda</taxon>
        <taxon>Chromadorea</taxon>
        <taxon>Rhabditida</taxon>
        <taxon>Tylenchina</taxon>
        <taxon>Panagrolaimomorpha</taxon>
        <taxon>Panagrolaimoidea</taxon>
        <taxon>Panagrolaimidae</taxon>
        <taxon>Panagrolaimus</taxon>
    </lineage>
</organism>
<reference evidence="2" key="1">
    <citation type="submission" date="2022-11" db="UniProtKB">
        <authorList>
            <consortium name="WormBaseParasite"/>
        </authorList>
    </citation>
    <scope>IDENTIFICATION</scope>
</reference>
<evidence type="ECO:0000313" key="1">
    <source>
        <dbReference type="Proteomes" id="UP000887578"/>
    </source>
</evidence>
<dbReference type="Proteomes" id="UP000887578">
    <property type="component" value="Unplaced"/>
</dbReference>
<evidence type="ECO:0000313" key="2">
    <source>
        <dbReference type="WBParaSite" id="PDA_v2.g29350.t1"/>
    </source>
</evidence>
<proteinExistence type="predicted"/>
<sequence length="314" mass="37122">MNDNGSIIPLEKILEILPYVKDFEYRIPDNSSHIITSKTVKELLRMPHFSIIRHFNLSEIPEDFDIESFYGYIKGIKNCSKEDYEEGMASIYLCGSSSNVIIEKMEIFIRSANFYQILECKIKKRNLPQSDIVFISHEDFLNPEKKFFVDDILTIEYRGIASYKKALTFIDLGNYLYEKDDKDFTFIVGFQETMAHKFILRQFSPILAADDKNDEMEIENFDFEIVRAAVELCYGIKYWGLHSVEKYFKLIEFTNKYYMPIIKDRIEQHLIECVNKRNPCEWTEKSLEVNAMKLHNFCINFLSEFINNFKQNSA</sequence>
<dbReference type="AlphaFoldDB" id="A0A914QCK9"/>
<dbReference type="CDD" id="cd18186">
    <property type="entry name" value="BTB_POZ_ZBTB_KLHL-like"/>
    <property type="match status" value="1"/>
</dbReference>
<dbReference type="SUPFAM" id="SSF54695">
    <property type="entry name" value="POZ domain"/>
    <property type="match status" value="1"/>
</dbReference>
<dbReference type="WBParaSite" id="PDA_v2.g29350.t1">
    <property type="protein sequence ID" value="PDA_v2.g29350.t1"/>
    <property type="gene ID" value="PDA_v2.g29350"/>
</dbReference>
<name>A0A914QCK9_9BILA</name>
<accession>A0A914QCK9</accession>
<protein>
    <submittedName>
        <fullName evidence="2">BTB domain-containing protein</fullName>
    </submittedName>
</protein>
<dbReference type="Gene3D" id="3.30.710.10">
    <property type="entry name" value="Potassium Channel Kv1.1, Chain A"/>
    <property type="match status" value="1"/>
</dbReference>